<evidence type="ECO:0000313" key="1">
    <source>
        <dbReference type="EMBL" id="JAE01059.1"/>
    </source>
</evidence>
<organism evidence="1">
    <name type="scientific">Arundo donax</name>
    <name type="common">Giant reed</name>
    <name type="synonym">Donax arundinaceus</name>
    <dbReference type="NCBI Taxonomy" id="35708"/>
    <lineage>
        <taxon>Eukaryota</taxon>
        <taxon>Viridiplantae</taxon>
        <taxon>Streptophyta</taxon>
        <taxon>Embryophyta</taxon>
        <taxon>Tracheophyta</taxon>
        <taxon>Spermatophyta</taxon>
        <taxon>Magnoliopsida</taxon>
        <taxon>Liliopsida</taxon>
        <taxon>Poales</taxon>
        <taxon>Poaceae</taxon>
        <taxon>PACMAD clade</taxon>
        <taxon>Arundinoideae</taxon>
        <taxon>Arundineae</taxon>
        <taxon>Arundo</taxon>
    </lineage>
</organism>
<reference evidence="1" key="1">
    <citation type="submission" date="2014-09" db="EMBL/GenBank/DDBJ databases">
        <authorList>
            <person name="Magalhaes I.L.F."/>
            <person name="Oliveira U."/>
            <person name="Santos F.R."/>
            <person name="Vidigal T.H.D.A."/>
            <person name="Brescovit A.D."/>
            <person name="Santos A.J."/>
        </authorList>
    </citation>
    <scope>NUCLEOTIDE SEQUENCE</scope>
    <source>
        <tissue evidence="1">Shoot tissue taken approximately 20 cm above the soil surface</tissue>
    </source>
</reference>
<sequence length="40" mass="4604">MLTETELAPNFMILLSCKLKLNSKHYTALNFLTYILLITS</sequence>
<dbReference type="EMBL" id="GBRH01196837">
    <property type="protein sequence ID" value="JAE01059.1"/>
    <property type="molecule type" value="Transcribed_RNA"/>
</dbReference>
<reference evidence="1" key="2">
    <citation type="journal article" date="2015" name="Data Brief">
        <title>Shoot transcriptome of the giant reed, Arundo donax.</title>
        <authorList>
            <person name="Barrero R.A."/>
            <person name="Guerrero F.D."/>
            <person name="Moolhuijzen P."/>
            <person name="Goolsby J.A."/>
            <person name="Tidwell J."/>
            <person name="Bellgard S.E."/>
            <person name="Bellgard M.I."/>
        </authorList>
    </citation>
    <scope>NUCLEOTIDE SEQUENCE</scope>
    <source>
        <tissue evidence="1">Shoot tissue taken approximately 20 cm above the soil surface</tissue>
    </source>
</reference>
<accession>A0A0A9EPZ4</accession>
<dbReference type="AlphaFoldDB" id="A0A0A9EPZ4"/>
<protein>
    <submittedName>
        <fullName evidence="1">Uncharacterized protein</fullName>
    </submittedName>
</protein>
<name>A0A0A9EPZ4_ARUDO</name>
<proteinExistence type="predicted"/>